<dbReference type="Proteomes" id="UP000254920">
    <property type="component" value="Unassembled WGS sequence"/>
</dbReference>
<sequence length="145" mass="17605">MLSNIKITDDLLNRIYEYSYGSWISILHYNWWGDELFFDRLLSQEEENELFFIILKALLDEGFAFLFPPEEFYKEKIEDYITPIQIKQNFRIWDISSNEAIEYIRKHMPLDPDYSDDDTIPYWFGNYCPRIGWVDKDTGKIEMGW</sequence>
<organism evidence="1 2">
    <name type="scientific">Campylobacter sputorum subsp. sputorum</name>
    <dbReference type="NCBI Taxonomy" id="32024"/>
    <lineage>
        <taxon>Bacteria</taxon>
        <taxon>Pseudomonadati</taxon>
        <taxon>Campylobacterota</taxon>
        <taxon>Epsilonproteobacteria</taxon>
        <taxon>Campylobacterales</taxon>
        <taxon>Campylobacteraceae</taxon>
        <taxon>Campylobacter</taxon>
    </lineage>
</organism>
<proteinExistence type="predicted"/>
<gene>
    <name evidence="1" type="ORF">NCTC12475_00316</name>
</gene>
<dbReference type="OrthoDB" id="8944913at2"/>
<evidence type="ECO:0008006" key="3">
    <source>
        <dbReference type="Google" id="ProtNLM"/>
    </source>
</evidence>
<keyword evidence="2" id="KW-1185">Reference proteome</keyword>
<accession>A0A381DHH1</accession>
<reference evidence="1 2" key="1">
    <citation type="submission" date="2018-06" db="EMBL/GenBank/DDBJ databases">
        <authorList>
            <consortium name="Pathogen Informatics"/>
            <person name="Doyle S."/>
        </authorList>
    </citation>
    <scope>NUCLEOTIDE SEQUENCE [LARGE SCALE GENOMIC DNA]</scope>
    <source>
        <strain evidence="1 2">NCTC12475</strain>
    </source>
</reference>
<dbReference type="EMBL" id="UFVD01000001">
    <property type="protein sequence ID" value="SUX10036.1"/>
    <property type="molecule type" value="Genomic_DNA"/>
</dbReference>
<dbReference type="AlphaFoldDB" id="A0A381DHH1"/>
<evidence type="ECO:0000313" key="1">
    <source>
        <dbReference type="EMBL" id="SUX10036.1"/>
    </source>
</evidence>
<dbReference type="RefSeq" id="WP_033916797.1">
    <property type="nucleotide sequence ID" value="NZ_JMTI01000037.1"/>
</dbReference>
<dbReference type="SUPFAM" id="SSF160472">
    <property type="entry name" value="NMB0513-like"/>
    <property type="match status" value="1"/>
</dbReference>
<name>A0A381DHH1_9BACT</name>
<dbReference type="InterPro" id="IPR023138">
    <property type="entry name" value="NMB0513-like_sf"/>
</dbReference>
<dbReference type="Gene3D" id="1.10.3510.10">
    <property type="entry name" value="NMB0513-like"/>
    <property type="match status" value="1"/>
</dbReference>
<protein>
    <recommendedName>
        <fullName evidence="3">DUF596 domain-containing protein</fullName>
    </recommendedName>
</protein>
<evidence type="ECO:0000313" key="2">
    <source>
        <dbReference type="Proteomes" id="UP000254920"/>
    </source>
</evidence>